<comment type="caution">
    <text evidence="2">The sequence shown here is derived from an EMBL/GenBank/DDBJ whole genome shotgun (WGS) entry which is preliminary data.</text>
</comment>
<organism evidence="2 3">
    <name type="scientific">Meloidogyne graminicola</name>
    <dbReference type="NCBI Taxonomy" id="189291"/>
    <lineage>
        <taxon>Eukaryota</taxon>
        <taxon>Metazoa</taxon>
        <taxon>Ecdysozoa</taxon>
        <taxon>Nematoda</taxon>
        <taxon>Chromadorea</taxon>
        <taxon>Rhabditida</taxon>
        <taxon>Tylenchina</taxon>
        <taxon>Tylenchomorpha</taxon>
        <taxon>Tylenchoidea</taxon>
        <taxon>Meloidogynidae</taxon>
        <taxon>Meloidogyninae</taxon>
        <taxon>Meloidogyne</taxon>
    </lineage>
</organism>
<name>A0A8S9ZLJ9_9BILA</name>
<evidence type="ECO:0000313" key="2">
    <source>
        <dbReference type="EMBL" id="KAF7634171.1"/>
    </source>
</evidence>
<gene>
    <name evidence="2" type="ORF">Mgra_00006469</name>
</gene>
<feature type="chain" id="PRO_5035783867" evidence="1">
    <location>
        <begin position="23"/>
        <end position="71"/>
    </location>
</feature>
<evidence type="ECO:0000256" key="1">
    <source>
        <dbReference type="SAM" id="SignalP"/>
    </source>
</evidence>
<evidence type="ECO:0000313" key="3">
    <source>
        <dbReference type="Proteomes" id="UP000605970"/>
    </source>
</evidence>
<keyword evidence="1" id="KW-0732">Signal</keyword>
<dbReference type="Proteomes" id="UP000605970">
    <property type="component" value="Unassembled WGS sequence"/>
</dbReference>
<protein>
    <submittedName>
        <fullName evidence="2">Uncharacterized protein</fullName>
    </submittedName>
</protein>
<accession>A0A8S9ZLJ9</accession>
<keyword evidence="3" id="KW-1185">Reference proteome</keyword>
<dbReference type="EMBL" id="JABEBT010000063">
    <property type="protein sequence ID" value="KAF7634171.1"/>
    <property type="molecule type" value="Genomic_DNA"/>
</dbReference>
<reference evidence="2" key="1">
    <citation type="journal article" date="2020" name="Ecol. Evol.">
        <title>Genome structure and content of the rice root-knot nematode (Meloidogyne graminicola).</title>
        <authorList>
            <person name="Phan N.T."/>
            <person name="Danchin E.G.J."/>
            <person name="Klopp C."/>
            <person name="Perfus-Barbeoch L."/>
            <person name="Kozlowski D.K."/>
            <person name="Koutsovoulos G.D."/>
            <person name="Lopez-Roques C."/>
            <person name="Bouchez O."/>
            <person name="Zahm M."/>
            <person name="Besnard G."/>
            <person name="Bellafiore S."/>
        </authorList>
    </citation>
    <scope>NUCLEOTIDE SEQUENCE</scope>
    <source>
        <strain evidence="2">VN-18</strain>
    </source>
</reference>
<sequence>MSKFLIFVCLIVVVLFTALTEAEHLVEENVASHNADSSLILPRANRATRVKRFGFGCCGCCGFNGIGLFWG</sequence>
<proteinExistence type="predicted"/>
<dbReference type="AlphaFoldDB" id="A0A8S9ZLJ9"/>
<feature type="signal peptide" evidence="1">
    <location>
        <begin position="1"/>
        <end position="22"/>
    </location>
</feature>